<gene>
    <name evidence="1" type="ORF">UFOPK3609_01226</name>
</gene>
<protein>
    <submittedName>
        <fullName evidence="1">Unannotated protein</fullName>
    </submittedName>
</protein>
<reference evidence="1" key="1">
    <citation type="submission" date="2020-05" db="EMBL/GenBank/DDBJ databases">
        <authorList>
            <person name="Chiriac C."/>
            <person name="Salcher M."/>
            <person name="Ghai R."/>
            <person name="Kavagutti S V."/>
        </authorList>
    </citation>
    <scope>NUCLEOTIDE SEQUENCE</scope>
</reference>
<proteinExistence type="predicted"/>
<dbReference type="Pfam" id="PF21863">
    <property type="entry name" value="HTH_67"/>
    <property type="match status" value="1"/>
</dbReference>
<dbReference type="InterPro" id="IPR054058">
    <property type="entry name" value="HTH_67"/>
</dbReference>
<dbReference type="AlphaFoldDB" id="A0A6J7HPI9"/>
<accession>A0A6J7HPI9</accession>
<sequence length="105" mass="11217">MNLVTEYWVGWEPRAYAGTRGWAPEVMDAADADLRERGWLADGALTATGQAERDRIEQATDAAMDRVLAPVGDELPALTAQLAAWSDVVVAAGSAPSDPYKRVSG</sequence>
<organism evidence="1">
    <name type="scientific">freshwater metagenome</name>
    <dbReference type="NCBI Taxonomy" id="449393"/>
    <lineage>
        <taxon>unclassified sequences</taxon>
        <taxon>metagenomes</taxon>
        <taxon>ecological metagenomes</taxon>
    </lineage>
</organism>
<dbReference type="EMBL" id="CAFBMQ010000190">
    <property type="protein sequence ID" value="CAB4917519.1"/>
    <property type="molecule type" value="Genomic_DNA"/>
</dbReference>
<evidence type="ECO:0000313" key="1">
    <source>
        <dbReference type="EMBL" id="CAB4917519.1"/>
    </source>
</evidence>
<name>A0A6J7HPI9_9ZZZZ</name>